<feature type="region of interest" description="Disordered" evidence="1">
    <location>
        <begin position="1"/>
        <end position="41"/>
    </location>
</feature>
<dbReference type="EMBL" id="ML213507">
    <property type="protein sequence ID" value="TFK53827.1"/>
    <property type="molecule type" value="Genomic_DNA"/>
</dbReference>
<proteinExistence type="predicted"/>
<feature type="region of interest" description="Disordered" evidence="1">
    <location>
        <begin position="184"/>
        <end position="216"/>
    </location>
</feature>
<gene>
    <name evidence="2" type="ORF">OE88DRAFT_1806677</name>
</gene>
<protein>
    <submittedName>
        <fullName evidence="2">Uncharacterized protein</fullName>
    </submittedName>
</protein>
<feature type="compositionally biased region" description="Basic residues" evidence="1">
    <location>
        <begin position="202"/>
        <end position="211"/>
    </location>
</feature>
<keyword evidence="3" id="KW-1185">Reference proteome</keyword>
<evidence type="ECO:0000313" key="3">
    <source>
        <dbReference type="Proteomes" id="UP000305948"/>
    </source>
</evidence>
<reference evidence="2 3" key="1">
    <citation type="journal article" date="2019" name="Nat. Ecol. Evol.">
        <title>Megaphylogeny resolves global patterns of mushroom evolution.</title>
        <authorList>
            <person name="Varga T."/>
            <person name="Krizsan K."/>
            <person name="Foldi C."/>
            <person name="Dima B."/>
            <person name="Sanchez-Garcia M."/>
            <person name="Sanchez-Ramirez S."/>
            <person name="Szollosi G.J."/>
            <person name="Szarkandi J.G."/>
            <person name="Papp V."/>
            <person name="Albert L."/>
            <person name="Andreopoulos W."/>
            <person name="Angelini C."/>
            <person name="Antonin V."/>
            <person name="Barry K.W."/>
            <person name="Bougher N.L."/>
            <person name="Buchanan P."/>
            <person name="Buyck B."/>
            <person name="Bense V."/>
            <person name="Catcheside P."/>
            <person name="Chovatia M."/>
            <person name="Cooper J."/>
            <person name="Damon W."/>
            <person name="Desjardin D."/>
            <person name="Finy P."/>
            <person name="Geml J."/>
            <person name="Haridas S."/>
            <person name="Hughes K."/>
            <person name="Justo A."/>
            <person name="Karasinski D."/>
            <person name="Kautmanova I."/>
            <person name="Kiss B."/>
            <person name="Kocsube S."/>
            <person name="Kotiranta H."/>
            <person name="LaButti K.M."/>
            <person name="Lechner B.E."/>
            <person name="Liimatainen K."/>
            <person name="Lipzen A."/>
            <person name="Lukacs Z."/>
            <person name="Mihaltcheva S."/>
            <person name="Morgado L.N."/>
            <person name="Niskanen T."/>
            <person name="Noordeloos M.E."/>
            <person name="Ohm R.A."/>
            <person name="Ortiz-Santana B."/>
            <person name="Ovrebo C."/>
            <person name="Racz N."/>
            <person name="Riley R."/>
            <person name="Savchenko A."/>
            <person name="Shiryaev A."/>
            <person name="Soop K."/>
            <person name="Spirin V."/>
            <person name="Szebenyi C."/>
            <person name="Tomsovsky M."/>
            <person name="Tulloss R.E."/>
            <person name="Uehling J."/>
            <person name="Grigoriev I.V."/>
            <person name="Vagvolgyi C."/>
            <person name="Papp T."/>
            <person name="Martin F.M."/>
            <person name="Miettinen O."/>
            <person name="Hibbett D.S."/>
            <person name="Nagy L.G."/>
        </authorList>
    </citation>
    <scope>NUCLEOTIDE SEQUENCE [LARGE SCALE GENOMIC DNA]</scope>
    <source>
        <strain evidence="2 3">OMC1185</strain>
    </source>
</reference>
<organism evidence="2 3">
    <name type="scientific">Heliocybe sulcata</name>
    <dbReference type="NCBI Taxonomy" id="5364"/>
    <lineage>
        <taxon>Eukaryota</taxon>
        <taxon>Fungi</taxon>
        <taxon>Dikarya</taxon>
        <taxon>Basidiomycota</taxon>
        <taxon>Agaricomycotina</taxon>
        <taxon>Agaricomycetes</taxon>
        <taxon>Gloeophyllales</taxon>
        <taxon>Gloeophyllaceae</taxon>
        <taxon>Heliocybe</taxon>
    </lineage>
</organism>
<dbReference type="AlphaFoldDB" id="A0A5C3NAD4"/>
<accession>A0A5C3NAD4</accession>
<evidence type="ECO:0000256" key="1">
    <source>
        <dbReference type="SAM" id="MobiDB-lite"/>
    </source>
</evidence>
<name>A0A5C3NAD4_9AGAM</name>
<dbReference type="Proteomes" id="UP000305948">
    <property type="component" value="Unassembled WGS sequence"/>
</dbReference>
<dbReference type="OrthoDB" id="3187054at2759"/>
<evidence type="ECO:0000313" key="2">
    <source>
        <dbReference type="EMBL" id="TFK53827.1"/>
    </source>
</evidence>
<sequence>MSQPRPILKPSRAARPRHVQVHFPPSPTLTRSFPAHSPASYDRSPIVVAPNACALPARGCPGRTYPPADTAGRHVHPRVAQPVSDKGGSSADDIPVFSHRPSHSRSRSPASLSPNIHPVPALIPDLSSESDESDSSIVPLLCELDVSPSSPWFRPPLAIPNSQATYRSLDDFLTEPDLAFLPHSPHSLSLPYSPPPVEERPKLRRKSRSRTRVVGGDEEDGRFKAIRACRLKSCELEVKDEGCLAGF</sequence>
<feature type="region of interest" description="Disordered" evidence="1">
    <location>
        <begin position="58"/>
        <end position="130"/>
    </location>
</feature>